<keyword evidence="1" id="KW-0285">Flavoprotein</keyword>
<accession>A0A7W8FX62</accession>
<reference evidence="4 5" key="1">
    <citation type="submission" date="2020-08" db="EMBL/GenBank/DDBJ databases">
        <title>Genomic Encyclopedia of Type Strains, Phase IV (KMG-IV): sequencing the most valuable type-strain genomes for metagenomic binning, comparative biology and taxonomic classification.</title>
        <authorList>
            <person name="Goeker M."/>
        </authorList>
    </citation>
    <scope>NUCLEOTIDE SEQUENCE [LARGE SCALE GENOMIC DNA]</scope>
    <source>
        <strain evidence="4 5">DSM 25799</strain>
    </source>
</reference>
<dbReference type="SUPFAM" id="SSF52218">
    <property type="entry name" value="Flavoproteins"/>
    <property type="match status" value="1"/>
</dbReference>
<sequence>MKVLILNGSPRPNGNTKALVDALKEGAVSKGHEVTEVDVARLDLHGCLGCEYCHTKGRGKCVQNDDMQKIYPLLQQADALVLALPIYYHGFSGQLKCAIDRFYAIGAPGQLKLRKIAMLLSSGADQVYEAAFYSYHKNFIEYMGLEDAGIITAHGSENKSEAKREEARMLGASL</sequence>
<evidence type="ECO:0000259" key="3">
    <source>
        <dbReference type="Pfam" id="PF03358"/>
    </source>
</evidence>
<dbReference type="Gene3D" id="3.40.50.360">
    <property type="match status" value="1"/>
</dbReference>
<keyword evidence="5" id="KW-1185">Reference proteome</keyword>
<dbReference type="RefSeq" id="WP_183327496.1">
    <property type="nucleotide sequence ID" value="NZ_JACHHK010000002.1"/>
</dbReference>
<dbReference type="InterPro" id="IPR051796">
    <property type="entry name" value="ISF_SsuE-like"/>
</dbReference>
<evidence type="ECO:0000256" key="1">
    <source>
        <dbReference type="ARBA" id="ARBA00022630"/>
    </source>
</evidence>
<dbReference type="EMBL" id="JACHHK010000002">
    <property type="protein sequence ID" value="MBB5182647.1"/>
    <property type="molecule type" value="Genomic_DNA"/>
</dbReference>
<dbReference type="GO" id="GO:0016491">
    <property type="term" value="F:oxidoreductase activity"/>
    <property type="evidence" value="ECO:0007669"/>
    <property type="project" value="InterPro"/>
</dbReference>
<dbReference type="AlphaFoldDB" id="A0A7W8FX62"/>
<evidence type="ECO:0000256" key="2">
    <source>
        <dbReference type="ARBA" id="ARBA00022643"/>
    </source>
</evidence>
<dbReference type="InterPro" id="IPR005025">
    <property type="entry name" value="FMN_Rdtase-like_dom"/>
</dbReference>
<gene>
    <name evidence="4" type="ORF">HNQ47_000666</name>
</gene>
<dbReference type="Proteomes" id="UP000539953">
    <property type="component" value="Unassembled WGS sequence"/>
</dbReference>
<evidence type="ECO:0000313" key="4">
    <source>
        <dbReference type="EMBL" id="MBB5182647.1"/>
    </source>
</evidence>
<protein>
    <submittedName>
        <fullName evidence="4">Multimeric flavodoxin WrbA</fullName>
    </submittedName>
</protein>
<keyword evidence="2" id="KW-0288">FMN</keyword>
<comment type="caution">
    <text evidence="4">The sequence shown here is derived from an EMBL/GenBank/DDBJ whole genome shotgun (WGS) entry which is preliminary data.</text>
</comment>
<name>A0A7W8FX62_9FIRM</name>
<evidence type="ECO:0000313" key="5">
    <source>
        <dbReference type="Proteomes" id="UP000539953"/>
    </source>
</evidence>
<organism evidence="4 5">
    <name type="scientific">Catenisphaera adipataccumulans</name>
    <dbReference type="NCBI Taxonomy" id="700500"/>
    <lineage>
        <taxon>Bacteria</taxon>
        <taxon>Bacillati</taxon>
        <taxon>Bacillota</taxon>
        <taxon>Erysipelotrichia</taxon>
        <taxon>Erysipelotrichales</taxon>
        <taxon>Erysipelotrichaceae</taxon>
        <taxon>Catenisphaera</taxon>
    </lineage>
</organism>
<dbReference type="PANTHER" id="PTHR43278">
    <property type="entry name" value="NAD(P)H-DEPENDENT FMN-CONTAINING OXIDOREDUCTASE YWQN-RELATED"/>
    <property type="match status" value="1"/>
</dbReference>
<dbReference type="Pfam" id="PF03358">
    <property type="entry name" value="FMN_red"/>
    <property type="match status" value="1"/>
</dbReference>
<dbReference type="InterPro" id="IPR029039">
    <property type="entry name" value="Flavoprotein-like_sf"/>
</dbReference>
<proteinExistence type="predicted"/>
<feature type="domain" description="NADPH-dependent FMN reductase-like" evidence="3">
    <location>
        <begin position="1"/>
        <end position="125"/>
    </location>
</feature>
<dbReference type="PANTHER" id="PTHR43278:SF2">
    <property type="entry name" value="IRON-SULFUR FLAVOPROTEIN"/>
    <property type="match status" value="1"/>
</dbReference>